<keyword evidence="2" id="KW-1185">Reference proteome</keyword>
<organism evidence="1 2">
    <name type="scientific">Naganishia cerealis</name>
    <dbReference type="NCBI Taxonomy" id="610337"/>
    <lineage>
        <taxon>Eukaryota</taxon>
        <taxon>Fungi</taxon>
        <taxon>Dikarya</taxon>
        <taxon>Basidiomycota</taxon>
        <taxon>Agaricomycotina</taxon>
        <taxon>Tremellomycetes</taxon>
        <taxon>Filobasidiales</taxon>
        <taxon>Filobasidiaceae</taxon>
        <taxon>Naganishia</taxon>
    </lineage>
</organism>
<evidence type="ECO:0000313" key="1">
    <source>
        <dbReference type="EMBL" id="KAJ9110845.1"/>
    </source>
</evidence>
<dbReference type="Proteomes" id="UP001241377">
    <property type="component" value="Unassembled WGS sequence"/>
</dbReference>
<dbReference type="EMBL" id="JASBWR010000010">
    <property type="protein sequence ID" value="KAJ9110845.1"/>
    <property type="molecule type" value="Genomic_DNA"/>
</dbReference>
<comment type="caution">
    <text evidence="1">The sequence shown here is derived from an EMBL/GenBank/DDBJ whole genome shotgun (WGS) entry which is preliminary data.</text>
</comment>
<accession>A0ACC2WGE3</accession>
<gene>
    <name evidence="1" type="ORF">QFC19_001354</name>
</gene>
<evidence type="ECO:0000313" key="2">
    <source>
        <dbReference type="Proteomes" id="UP001241377"/>
    </source>
</evidence>
<sequence>MKEIGLNEDVEKDPLRLADYVELSSDDGRNKLYTCLAEELGQDKERKNSKAIKILSEIPINALWTTNFDTIIERTYENQERKLRALTVNKSILERSDGDFALLYKMHGSIEKDKKDRIVISRSDYDRFAQNKGGFQTMLQSDLISKHFLFLGFSFTDPDLHHILTITAETVRDPEYHHAPRHLAVMKRPSQAASAATKRQHELFLNLLQRSYGIDTIEVGDHKQVPGVLKAIKDYVFMDRILVSGSFPVDTVHNDRVERQRKRVEELSVSIGRLIAEKRDDRPRTLVSGFGLTVGLNTIAGNSGYHYQAGTPDPQRYQDIRPFPHGVVDISLPLTCSAGASAKEVAGAPLSREEVFTRHRQALIKGVGVGIFIGGWKKNDEGKAIEAPGVEEEYQLLCEAGIVPLPIGSSGGMAKRLWQRFKDEDYGQYHAFFNTDDMKSHYEALGKENPCLTPDEVMDCLRKILRGLEVASFRQLPQQTEEPSA</sequence>
<reference evidence="1" key="1">
    <citation type="submission" date="2023-04" db="EMBL/GenBank/DDBJ databases">
        <title>Draft Genome sequencing of Naganishia species isolated from polar environments using Oxford Nanopore Technology.</title>
        <authorList>
            <person name="Leo P."/>
            <person name="Venkateswaran K."/>
        </authorList>
    </citation>
    <scope>NUCLEOTIDE SEQUENCE</scope>
    <source>
        <strain evidence="1">MNA-CCFEE 5261</strain>
    </source>
</reference>
<name>A0ACC2WGE3_9TREE</name>
<protein>
    <submittedName>
        <fullName evidence="1">Uncharacterized protein</fullName>
    </submittedName>
</protein>
<proteinExistence type="predicted"/>